<sequence length="189" mass="20705">MPNHMKNLTEDMIVYVIDPGMVDISSYPTIMFYYRIASAEGLLTDIGIRPSCQLLAIAFILVGTVSSLECIIFIRQQSVLPAGHLFKFGDQRLGTGIAAHHSFQFLLTGALAMIVVQNDDLRSLEELKEDYPRLYPFFIQRGSYAIGNTAGAQAVAVLGGLCLFYILKAIPRYSALIIAEPNAAPQSCA</sequence>
<feature type="non-terminal residue" evidence="2">
    <location>
        <position position="1"/>
    </location>
</feature>
<feature type="transmembrane region" description="Helical" evidence="1">
    <location>
        <begin position="144"/>
        <end position="167"/>
    </location>
</feature>
<feature type="transmembrane region" description="Helical" evidence="1">
    <location>
        <begin position="12"/>
        <end position="34"/>
    </location>
</feature>
<accession>A0AA36G5W4</accession>
<keyword evidence="1" id="KW-1133">Transmembrane helix</keyword>
<dbReference type="AlphaFoldDB" id="A0AA36G5W4"/>
<proteinExistence type="predicted"/>
<evidence type="ECO:0000313" key="3">
    <source>
        <dbReference type="Proteomes" id="UP001177023"/>
    </source>
</evidence>
<keyword evidence="1" id="KW-0812">Transmembrane</keyword>
<keyword evidence="1" id="KW-0472">Membrane</keyword>
<protein>
    <submittedName>
        <fullName evidence="2">Uncharacterized protein</fullName>
    </submittedName>
</protein>
<feature type="transmembrane region" description="Helical" evidence="1">
    <location>
        <begin position="54"/>
        <end position="74"/>
    </location>
</feature>
<reference evidence="2" key="1">
    <citation type="submission" date="2023-06" db="EMBL/GenBank/DDBJ databases">
        <authorList>
            <person name="Delattre M."/>
        </authorList>
    </citation>
    <scope>NUCLEOTIDE SEQUENCE</scope>
    <source>
        <strain evidence="2">AF72</strain>
    </source>
</reference>
<name>A0AA36G5W4_9BILA</name>
<organism evidence="2 3">
    <name type="scientific">Mesorhabditis spiculigera</name>
    <dbReference type="NCBI Taxonomy" id="96644"/>
    <lineage>
        <taxon>Eukaryota</taxon>
        <taxon>Metazoa</taxon>
        <taxon>Ecdysozoa</taxon>
        <taxon>Nematoda</taxon>
        <taxon>Chromadorea</taxon>
        <taxon>Rhabditida</taxon>
        <taxon>Rhabditina</taxon>
        <taxon>Rhabditomorpha</taxon>
        <taxon>Rhabditoidea</taxon>
        <taxon>Rhabditidae</taxon>
        <taxon>Mesorhabditinae</taxon>
        <taxon>Mesorhabditis</taxon>
    </lineage>
</organism>
<evidence type="ECO:0000313" key="2">
    <source>
        <dbReference type="EMBL" id="CAJ0580562.1"/>
    </source>
</evidence>
<feature type="transmembrane region" description="Helical" evidence="1">
    <location>
        <begin position="95"/>
        <end position="116"/>
    </location>
</feature>
<dbReference type="Proteomes" id="UP001177023">
    <property type="component" value="Unassembled WGS sequence"/>
</dbReference>
<comment type="caution">
    <text evidence="2">The sequence shown here is derived from an EMBL/GenBank/DDBJ whole genome shotgun (WGS) entry which is preliminary data.</text>
</comment>
<evidence type="ECO:0000256" key="1">
    <source>
        <dbReference type="SAM" id="Phobius"/>
    </source>
</evidence>
<gene>
    <name evidence="2" type="ORF">MSPICULIGERA_LOCUS18759</name>
</gene>
<keyword evidence="3" id="KW-1185">Reference proteome</keyword>
<dbReference type="EMBL" id="CATQJA010002659">
    <property type="protein sequence ID" value="CAJ0580562.1"/>
    <property type="molecule type" value="Genomic_DNA"/>
</dbReference>